<evidence type="ECO:0000313" key="13">
    <source>
        <dbReference type="EMBL" id="PWE18668.1"/>
    </source>
</evidence>
<dbReference type="Pfam" id="PF01266">
    <property type="entry name" value="DAO"/>
    <property type="match status" value="1"/>
</dbReference>
<comment type="similarity">
    <text evidence="10">In the N-terminal section; belongs to the methyltransferase superfamily. tRNA (mnm(5)s(2)U34)-methyltransferase family.</text>
</comment>
<dbReference type="EC" id="1.5.-.-" evidence="10"/>
<dbReference type="PANTHER" id="PTHR13847">
    <property type="entry name" value="SARCOSINE DEHYDROGENASE-RELATED"/>
    <property type="match status" value="1"/>
</dbReference>
<evidence type="ECO:0000256" key="1">
    <source>
        <dbReference type="ARBA" id="ARBA00022490"/>
    </source>
</evidence>
<dbReference type="GO" id="GO:0005737">
    <property type="term" value="C:cytoplasm"/>
    <property type="evidence" value="ECO:0007669"/>
    <property type="project" value="UniProtKB-SubCell"/>
</dbReference>
<dbReference type="Proteomes" id="UP000245168">
    <property type="component" value="Unassembled WGS sequence"/>
</dbReference>
<evidence type="ECO:0000256" key="7">
    <source>
        <dbReference type="ARBA" id="ARBA00022827"/>
    </source>
</evidence>
<evidence type="ECO:0000256" key="5">
    <source>
        <dbReference type="ARBA" id="ARBA00022691"/>
    </source>
</evidence>
<dbReference type="PANTHER" id="PTHR13847:SF283">
    <property type="entry name" value="TRNA 5-METHYLAMINOMETHYL-2-THIOURIDINE BIOSYNTHESIS BIFUNCTIONAL PROTEIN MNMC"/>
    <property type="match status" value="1"/>
</dbReference>
<keyword evidence="5 10" id="KW-0949">S-adenosyl-L-methionine</keyword>
<evidence type="ECO:0000256" key="6">
    <source>
        <dbReference type="ARBA" id="ARBA00022694"/>
    </source>
</evidence>
<dbReference type="SUPFAM" id="SSF51905">
    <property type="entry name" value="FAD/NAD(P)-binding domain"/>
    <property type="match status" value="1"/>
</dbReference>
<dbReference type="Gene3D" id="3.50.50.60">
    <property type="entry name" value="FAD/NAD(P)-binding domain"/>
    <property type="match status" value="1"/>
</dbReference>
<dbReference type="Gene3D" id="3.30.9.10">
    <property type="entry name" value="D-Amino Acid Oxidase, subunit A, domain 2"/>
    <property type="match status" value="1"/>
</dbReference>
<dbReference type="EC" id="2.1.1.61" evidence="10"/>
<keyword evidence="6 10" id="KW-0819">tRNA processing</keyword>
<comment type="similarity">
    <text evidence="10">In the C-terminal section; belongs to the DAO family.</text>
</comment>
<feature type="domain" description="FAD dependent oxidoreductase" evidence="11">
    <location>
        <begin position="262"/>
        <end position="606"/>
    </location>
</feature>
<dbReference type="NCBIfam" id="NF033855">
    <property type="entry name" value="tRNA_MNMC2"/>
    <property type="match status" value="1"/>
</dbReference>
<keyword evidence="7 10" id="KW-0274">FAD</keyword>
<keyword evidence="14" id="KW-1185">Reference proteome</keyword>
<evidence type="ECO:0000259" key="11">
    <source>
        <dbReference type="Pfam" id="PF01266"/>
    </source>
</evidence>
<evidence type="ECO:0000256" key="9">
    <source>
        <dbReference type="ARBA" id="ARBA00023268"/>
    </source>
</evidence>
<keyword evidence="8 10" id="KW-0560">Oxidoreductase</keyword>
<gene>
    <name evidence="10" type="primary">mnmC</name>
    <name evidence="13" type="ORF">DDZ18_03475</name>
</gene>
<dbReference type="Pfam" id="PF05430">
    <property type="entry name" value="Methyltransf_30"/>
    <property type="match status" value="1"/>
</dbReference>
<comment type="catalytic activity">
    <reaction evidence="10">
        <text>5-aminomethyl-2-thiouridine(34) in tRNA + S-adenosyl-L-methionine = 5-methylaminomethyl-2-thiouridine(34) in tRNA + S-adenosyl-L-homocysteine + H(+)</text>
        <dbReference type="Rhea" id="RHEA:19569"/>
        <dbReference type="Rhea" id="RHEA-COMP:10195"/>
        <dbReference type="Rhea" id="RHEA-COMP:10197"/>
        <dbReference type="ChEBI" id="CHEBI:15378"/>
        <dbReference type="ChEBI" id="CHEBI:57856"/>
        <dbReference type="ChEBI" id="CHEBI:59789"/>
        <dbReference type="ChEBI" id="CHEBI:74454"/>
        <dbReference type="ChEBI" id="CHEBI:74455"/>
        <dbReference type="EC" id="2.1.1.61"/>
    </reaction>
</comment>
<dbReference type="NCBIfam" id="TIGR03197">
    <property type="entry name" value="MnmC_Cterm"/>
    <property type="match status" value="1"/>
</dbReference>
<dbReference type="InterPro" id="IPR029063">
    <property type="entry name" value="SAM-dependent_MTases_sf"/>
</dbReference>
<comment type="caution">
    <text evidence="13">The sequence shown here is derived from an EMBL/GenBank/DDBJ whole genome shotgun (WGS) entry which is preliminary data.</text>
</comment>
<keyword evidence="1 10" id="KW-0963">Cytoplasm</keyword>
<comment type="subcellular location">
    <subcellularLocation>
        <location evidence="10">Cytoplasm</location>
    </subcellularLocation>
</comment>
<dbReference type="GO" id="GO:0032259">
    <property type="term" value="P:methylation"/>
    <property type="evidence" value="ECO:0007669"/>
    <property type="project" value="UniProtKB-KW"/>
</dbReference>
<dbReference type="InterPro" id="IPR017610">
    <property type="entry name" value="tRNA_S-uridine_synth_MnmC_C"/>
</dbReference>
<keyword evidence="4 10" id="KW-0808">Transferase</keyword>
<comment type="function">
    <text evidence="10">Catalyzes the last two steps in the biosynthesis of 5-methylaminomethyl-2-thiouridine (mnm(5)s(2)U) at the wobble position (U34) in tRNA. Catalyzes the FAD-dependent demodification of cmnm(5)s(2)U34 to nm(5)s(2)U34, followed by the transfer of a methyl group from S-adenosyl-L-methionine to nm(5)s(2)U34, to form mnm(5)s(2)U34.</text>
</comment>
<accession>A0A2U2BXC1</accession>
<dbReference type="OrthoDB" id="9786494at2"/>
<feature type="region of interest" description="FAD-dependent cmnm(5)s(2)U34 oxidoreductase" evidence="10">
    <location>
        <begin position="265"/>
        <end position="639"/>
    </location>
</feature>
<keyword evidence="9 10" id="KW-0511">Multifunctional enzyme</keyword>
<name>A0A2U2BXC1_9PROT</name>
<keyword evidence="3 10" id="KW-0285">Flavoprotein</keyword>
<dbReference type="RefSeq" id="WP_109251942.1">
    <property type="nucleotide sequence ID" value="NZ_QEXV01000001.1"/>
</dbReference>
<evidence type="ECO:0000256" key="10">
    <source>
        <dbReference type="HAMAP-Rule" id="MF_01102"/>
    </source>
</evidence>
<dbReference type="InterPro" id="IPR006076">
    <property type="entry name" value="FAD-dep_OxRdtase"/>
</dbReference>
<evidence type="ECO:0000256" key="4">
    <source>
        <dbReference type="ARBA" id="ARBA00022679"/>
    </source>
</evidence>
<reference evidence="14" key="1">
    <citation type="submission" date="2018-05" db="EMBL/GenBank/DDBJ databases">
        <authorList>
            <person name="Liu B.-T."/>
        </authorList>
    </citation>
    <scope>NUCLEOTIDE SEQUENCE [LARGE SCALE GENOMIC DNA]</scope>
    <source>
        <strain evidence="14">WD6-1</strain>
    </source>
</reference>
<dbReference type="AlphaFoldDB" id="A0A2U2BXC1"/>
<dbReference type="EMBL" id="QEXV01000001">
    <property type="protein sequence ID" value="PWE18668.1"/>
    <property type="molecule type" value="Genomic_DNA"/>
</dbReference>
<feature type="region of interest" description="tRNA (mnm(5)s(2)U34)-methyltransferase" evidence="10">
    <location>
        <begin position="1"/>
        <end position="240"/>
    </location>
</feature>
<dbReference type="InterPro" id="IPR036188">
    <property type="entry name" value="FAD/NAD-bd_sf"/>
</dbReference>
<keyword evidence="2 10" id="KW-0489">Methyltransferase</keyword>
<dbReference type="Gene3D" id="3.40.50.150">
    <property type="entry name" value="Vaccinia Virus protein VP39"/>
    <property type="match status" value="1"/>
</dbReference>
<comment type="cofactor">
    <cofactor evidence="10">
        <name>FAD</name>
        <dbReference type="ChEBI" id="CHEBI:57692"/>
    </cofactor>
</comment>
<evidence type="ECO:0000256" key="8">
    <source>
        <dbReference type="ARBA" id="ARBA00023002"/>
    </source>
</evidence>
<dbReference type="GO" id="GO:0004808">
    <property type="term" value="F:tRNA (5-methylaminomethyl-2-thiouridylate)(34)-methyltransferase activity"/>
    <property type="evidence" value="ECO:0007669"/>
    <property type="project" value="UniProtKB-EC"/>
</dbReference>
<dbReference type="InterPro" id="IPR023032">
    <property type="entry name" value="tRNA_MAMT_biosynth_bifunc_MnmC"/>
</dbReference>
<evidence type="ECO:0000259" key="12">
    <source>
        <dbReference type="Pfam" id="PF05430"/>
    </source>
</evidence>
<evidence type="ECO:0000256" key="3">
    <source>
        <dbReference type="ARBA" id="ARBA00022630"/>
    </source>
</evidence>
<evidence type="ECO:0000313" key="14">
    <source>
        <dbReference type="Proteomes" id="UP000245168"/>
    </source>
</evidence>
<dbReference type="SUPFAM" id="SSF53335">
    <property type="entry name" value="S-adenosyl-L-methionine-dependent methyltransferases"/>
    <property type="match status" value="1"/>
</dbReference>
<dbReference type="GO" id="GO:0002097">
    <property type="term" value="P:tRNA wobble base modification"/>
    <property type="evidence" value="ECO:0007669"/>
    <property type="project" value="UniProtKB-UniRule"/>
</dbReference>
<evidence type="ECO:0000256" key="2">
    <source>
        <dbReference type="ARBA" id="ARBA00022603"/>
    </source>
</evidence>
<dbReference type="InterPro" id="IPR047785">
    <property type="entry name" value="tRNA_MNMC2"/>
</dbReference>
<protein>
    <recommendedName>
        <fullName evidence="10">tRNA 5-methylaminomethyl-2-thiouridine biosynthesis bifunctional protein MnmC</fullName>
        <shortName evidence="10">tRNA mnm(5)s(2)U biosynthesis bifunctional protein</shortName>
    </recommendedName>
    <domain>
        <recommendedName>
            <fullName evidence="10">tRNA (mnm(5)s(2)U34)-methyltransferase</fullName>
            <ecNumber evidence="10">2.1.1.61</ecNumber>
        </recommendedName>
    </domain>
    <domain>
        <recommendedName>
            <fullName evidence="10">FAD-dependent cmnm(5)s(2)U34 oxidoreductase</fullName>
            <ecNumber evidence="10">1.5.-.-</ecNumber>
        </recommendedName>
    </domain>
</protein>
<proteinExistence type="inferred from homology"/>
<feature type="domain" description="MnmC-like methyltransferase" evidence="12">
    <location>
        <begin position="117"/>
        <end position="238"/>
    </location>
</feature>
<dbReference type="InterPro" id="IPR008471">
    <property type="entry name" value="MnmC-like_methylTransf"/>
</dbReference>
<dbReference type="GO" id="GO:0050660">
    <property type="term" value="F:flavin adenine dinucleotide binding"/>
    <property type="evidence" value="ECO:0007669"/>
    <property type="project" value="UniProtKB-UniRule"/>
</dbReference>
<dbReference type="GO" id="GO:0016645">
    <property type="term" value="F:oxidoreductase activity, acting on the CH-NH group of donors"/>
    <property type="evidence" value="ECO:0007669"/>
    <property type="project" value="InterPro"/>
</dbReference>
<sequence>MTSGAAKTGLARPTACLDWSAGDGPRSTESGDVYFSTADGLEETRAVFLRGAGLPEGFAGRSLFTVGELGFGTGLNFLALWDLWRRTAPAGARLHVVSVEGFPLAAADARRALSAWPELAPFAEALLAAWPSPLKGAHRRVFDDGRVTLTVFHDEALAALDSMECAADAWFLDGFAPAKNPEMWREAVFERIAARSRPGARLATFTVAGAVRRGLAAAGFKVEKKSGFGAKRERLEAIYEGPSPVAPSVSPCARATPREGPVAVIGGGVAAASLVHALRRRGRAVRVFAEGGWAAGASGGIEGLLTPRLEAADRPHVRALLNAFDHARDLYGPLDGFHAEGALRLAGDDAGRERLARLAGMLDAGFTMIDAAEAARRTGLDSAPGGLWMDRAGRFAPGALVAELAGDQPAEDRRIAALERGAGGWRLRDAAGDVAIEAETVVLAGGAASIPLARSVGLELEPVAGRVGRFALDGPAPTAPIAWGGYLAAARAGGVLIGATHERGDDPVDASAAEAALRDDAVARFPELAERLGLALEGWGGVRAALADRLPAAGPMPGPDFAEAWRDFARGGAAPGDAPADAGLCVLSGFGARGFAHAPLLAEQLAGELCGEPGGLERGGREALHPARFLMRALRRGQA</sequence>
<dbReference type="HAMAP" id="MF_01102">
    <property type="entry name" value="MnmC"/>
    <property type="match status" value="1"/>
</dbReference>
<organism evidence="13 14">
    <name type="scientific">Marinicauda salina</name>
    <dbReference type="NCBI Taxonomy" id="2135793"/>
    <lineage>
        <taxon>Bacteria</taxon>
        <taxon>Pseudomonadati</taxon>
        <taxon>Pseudomonadota</taxon>
        <taxon>Alphaproteobacteria</taxon>
        <taxon>Maricaulales</taxon>
        <taxon>Maricaulaceae</taxon>
        <taxon>Marinicauda</taxon>
    </lineage>
</organism>